<evidence type="ECO:0000259" key="8">
    <source>
        <dbReference type="SMART" id="SM00014"/>
    </source>
</evidence>
<dbReference type="InterPro" id="IPR043216">
    <property type="entry name" value="PAP-like"/>
</dbReference>
<dbReference type="GO" id="GO:0005886">
    <property type="term" value="C:plasma membrane"/>
    <property type="evidence" value="ECO:0007669"/>
    <property type="project" value="TreeGrafter"/>
</dbReference>
<dbReference type="EMBL" id="JBAMIC010000012">
    <property type="protein sequence ID" value="KAK7098643.1"/>
    <property type="molecule type" value="Genomic_DNA"/>
</dbReference>
<feature type="transmembrane region" description="Helical" evidence="7">
    <location>
        <begin position="108"/>
        <end position="128"/>
    </location>
</feature>
<evidence type="ECO:0000256" key="2">
    <source>
        <dbReference type="ARBA" id="ARBA00008816"/>
    </source>
</evidence>
<dbReference type="GO" id="GO:0046839">
    <property type="term" value="P:phospholipid dephosphorylation"/>
    <property type="evidence" value="ECO:0007669"/>
    <property type="project" value="TreeGrafter"/>
</dbReference>
<feature type="transmembrane region" description="Helical" evidence="7">
    <location>
        <begin position="61"/>
        <end position="87"/>
    </location>
</feature>
<sequence length="308" mass="33874">MAESATVRCALGVVGDISVIIIIGVSSVLIRQLATPFHRGFFRDDESLMHPYHEGSTVPVAVLYGVGFALPTLAIILIEGGWIRLAHNNNNNNSSSSAKAKRDLVKEWLWNVYRACLMFYFGVVVTHISTNVPKYAIGRLRPHFFTICAPDLSKVSPDKAYIEADICTGNDTAAIQEARVSFPSGHSSMAIFVSLFLALYLQRRFTWQGMILLKPFLQTVFLLLAFYTCLSRISDYKHHWSDVLAGGLLGVIVAVLVVRNLWGMSETCLQPQPDRSDSASKGLLVQGTPSASYHSTQTSQPPPQSTAL</sequence>
<dbReference type="CDD" id="cd03384">
    <property type="entry name" value="PAP2_wunen"/>
    <property type="match status" value="1"/>
</dbReference>
<dbReference type="InterPro" id="IPR000326">
    <property type="entry name" value="PAP2/HPO"/>
</dbReference>
<feature type="domain" description="Phosphatidic acid phosphatase type 2/haloperoxidase" evidence="8">
    <location>
        <begin position="116"/>
        <end position="258"/>
    </location>
</feature>
<dbReference type="Pfam" id="PF01569">
    <property type="entry name" value="PAP2"/>
    <property type="match status" value="1"/>
</dbReference>
<protein>
    <recommendedName>
        <fullName evidence="8">Phosphatidic acid phosphatase type 2/haloperoxidase domain-containing protein</fullName>
    </recommendedName>
</protein>
<dbReference type="InterPro" id="IPR036938">
    <property type="entry name" value="PAP2/HPO_sf"/>
</dbReference>
<dbReference type="PANTHER" id="PTHR10165:SF103">
    <property type="entry name" value="PHOSPHOLIPID PHOSPHATASE HOMOLOG 1.2 HOMOLOG"/>
    <property type="match status" value="1"/>
</dbReference>
<keyword evidence="3 7" id="KW-0812">Transmembrane</keyword>
<organism evidence="9 10">
    <name type="scientific">Littorina saxatilis</name>
    <dbReference type="NCBI Taxonomy" id="31220"/>
    <lineage>
        <taxon>Eukaryota</taxon>
        <taxon>Metazoa</taxon>
        <taxon>Spiralia</taxon>
        <taxon>Lophotrochozoa</taxon>
        <taxon>Mollusca</taxon>
        <taxon>Gastropoda</taxon>
        <taxon>Caenogastropoda</taxon>
        <taxon>Littorinimorpha</taxon>
        <taxon>Littorinoidea</taxon>
        <taxon>Littorinidae</taxon>
        <taxon>Littorina</taxon>
    </lineage>
</organism>
<feature type="transmembrane region" description="Helical" evidence="7">
    <location>
        <begin position="7"/>
        <end position="30"/>
    </location>
</feature>
<dbReference type="SUPFAM" id="SSF48317">
    <property type="entry name" value="Acid phosphatase/Vanadium-dependent haloperoxidase"/>
    <property type="match status" value="1"/>
</dbReference>
<name>A0AAN9G7P6_9CAEN</name>
<feature type="transmembrane region" description="Helical" evidence="7">
    <location>
        <begin position="239"/>
        <end position="258"/>
    </location>
</feature>
<evidence type="ECO:0000256" key="5">
    <source>
        <dbReference type="ARBA" id="ARBA00023136"/>
    </source>
</evidence>
<comment type="subcellular location">
    <subcellularLocation>
        <location evidence="1">Membrane</location>
        <topology evidence="1">Multi-pass membrane protein</topology>
    </subcellularLocation>
</comment>
<dbReference type="GO" id="GO:0007165">
    <property type="term" value="P:signal transduction"/>
    <property type="evidence" value="ECO:0007669"/>
    <property type="project" value="TreeGrafter"/>
</dbReference>
<dbReference type="Gene3D" id="1.20.144.10">
    <property type="entry name" value="Phosphatidic acid phosphatase type 2/haloperoxidase"/>
    <property type="match status" value="1"/>
</dbReference>
<accession>A0AAN9G7P6</accession>
<reference evidence="9 10" key="1">
    <citation type="submission" date="2024-02" db="EMBL/GenBank/DDBJ databases">
        <title>Chromosome-scale genome assembly of the rough periwinkle Littorina saxatilis.</title>
        <authorList>
            <person name="De Jode A."/>
            <person name="Faria R."/>
            <person name="Formenti G."/>
            <person name="Sims Y."/>
            <person name="Smith T.P."/>
            <person name="Tracey A."/>
            <person name="Wood J.M.D."/>
            <person name="Zagrodzka Z.B."/>
            <person name="Johannesson K."/>
            <person name="Butlin R.K."/>
            <person name="Leder E.H."/>
        </authorList>
    </citation>
    <scope>NUCLEOTIDE SEQUENCE [LARGE SCALE GENOMIC DNA]</scope>
    <source>
        <strain evidence="9">Snail1</strain>
        <tissue evidence="9">Muscle</tissue>
    </source>
</reference>
<evidence type="ECO:0000313" key="9">
    <source>
        <dbReference type="EMBL" id="KAK7098643.1"/>
    </source>
</evidence>
<comment type="similarity">
    <text evidence="2">Belongs to the PA-phosphatase related phosphoesterase family.</text>
</comment>
<evidence type="ECO:0000313" key="10">
    <source>
        <dbReference type="Proteomes" id="UP001374579"/>
    </source>
</evidence>
<evidence type="ECO:0000256" key="4">
    <source>
        <dbReference type="ARBA" id="ARBA00022989"/>
    </source>
</evidence>
<dbReference type="GO" id="GO:0008195">
    <property type="term" value="F:phosphatidate phosphatase activity"/>
    <property type="evidence" value="ECO:0007669"/>
    <property type="project" value="TreeGrafter"/>
</dbReference>
<evidence type="ECO:0000256" key="6">
    <source>
        <dbReference type="SAM" id="MobiDB-lite"/>
    </source>
</evidence>
<feature type="region of interest" description="Disordered" evidence="6">
    <location>
        <begin position="272"/>
        <end position="308"/>
    </location>
</feature>
<evidence type="ECO:0000256" key="7">
    <source>
        <dbReference type="SAM" id="Phobius"/>
    </source>
</evidence>
<feature type="transmembrane region" description="Helical" evidence="7">
    <location>
        <begin position="184"/>
        <end position="201"/>
    </location>
</feature>
<dbReference type="Proteomes" id="UP001374579">
    <property type="component" value="Unassembled WGS sequence"/>
</dbReference>
<dbReference type="GO" id="GO:0006644">
    <property type="term" value="P:phospholipid metabolic process"/>
    <property type="evidence" value="ECO:0007669"/>
    <property type="project" value="InterPro"/>
</dbReference>
<evidence type="ECO:0000256" key="1">
    <source>
        <dbReference type="ARBA" id="ARBA00004141"/>
    </source>
</evidence>
<keyword evidence="5 7" id="KW-0472">Membrane</keyword>
<comment type="caution">
    <text evidence="9">The sequence shown here is derived from an EMBL/GenBank/DDBJ whole genome shotgun (WGS) entry which is preliminary data.</text>
</comment>
<dbReference type="SMART" id="SM00014">
    <property type="entry name" value="acidPPc"/>
    <property type="match status" value="1"/>
</dbReference>
<evidence type="ECO:0000256" key="3">
    <source>
        <dbReference type="ARBA" id="ARBA00022692"/>
    </source>
</evidence>
<keyword evidence="10" id="KW-1185">Reference proteome</keyword>
<keyword evidence="4 7" id="KW-1133">Transmembrane helix</keyword>
<gene>
    <name evidence="9" type="ORF">V1264_002893</name>
</gene>
<feature type="transmembrane region" description="Helical" evidence="7">
    <location>
        <begin position="213"/>
        <end position="233"/>
    </location>
</feature>
<dbReference type="AlphaFoldDB" id="A0AAN9G7P6"/>
<dbReference type="PANTHER" id="PTHR10165">
    <property type="entry name" value="LIPID PHOSPHATE PHOSPHATASE"/>
    <property type="match status" value="1"/>
</dbReference>
<proteinExistence type="inferred from homology"/>